<dbReference type="EMBL" id="CP036271">
    <property type="protein sequence ID" value="QDT55362.1"/>
    <property type="molecule type" value="Genomic_DNA"/>
</dbReference>
<dbReference type="OrthoDB" id="286633at2"/>
<organism evidence="1 2">
    <name type="scientific">Caulifigura coniformis</name>
    <dbReference type="NCBI Taxonomy" id="2527983"/>
    <lineage>
        <taxon>Bacteria</taxon>
        <taxon>Pseudomonadati</taxon>
        <taxon>Planctomycetota</taxon>
        <taxon>Planctomycetia</taxon>
        <taxon>Planctomycetales</taxon>
        <taxon>Planctomycetaceae</taxon>
        <taxon>Caulifigura</taxon>
    </lineage>
</organism>
<dbReference type="RefSeq" id="WP_145031121.1">
    <property type="nucleotide sequence ID" value="NZ_CP036271.1"/>
</dbReference>
<dbReference type="AlphaFoldDB" id="A0A517SGW8"/>
<accession>A0A517SGW8</accession>
<evidence type="ECO:0000313" key="1">
    <source>
        <dbReference type="EMBL" id="QDT55362.1"/>
    </source>
</evidence>
<reference evidence="1 2" key="1">
    <citation type="submission" date="2019-02" db="EMBL/GenBank/DDBJ databases">
        <title>Deep-cultivation of Planctomycetes and their phenomic and genomic characterization uncovers novel biology.</title>
        <authorList>
            <person name="Wiegand S."/>
            <person name="Jogler M."/>
            <person name="Boedeker C."/>
            <person name="Pinto D."/>
            <person name="Vollmers J."/>
            <person name="Rivas-Marin E."/>
            <person name="Kohn T."/>
            <person name="Peeters S.H."/>
            <person name="Heuer A."/>
            <person name="Rast P."/>
            <person name="Oberbeckmann S."/>
            <person name="Bunk B."/>
            <person name="Jeske O."/>
            <person name="Meyerdierks A."/>
            <person name="Storesund J.E."/>
            <person name="Kallscheuer N."/>
            <person name="Luecker S."/>
            <person name="Lage O.M."/>
            <person name="Pohl T."/>
            <person name="Merkel B.J."/>
            <person name="Hornburger P."/>
            <person name="Mueller R.-W."/>
            <person name="Bruemmer F."/>
            <person name="Labrenz M."/>
            <person name="Spormann A.M."/>
            <person name="Op den Camp H."/>
            <person name="Overmann J."/>
            <person name="Amann R."/>
            <person name="Jetten M.S.M."/>
            <person name="Mascher T."/>
            <person name="Medema M.H."/>
            <person name="Devos D.P."/>
            <person name="Kaster A.-K."/>
            <person name="Ovreas L."/>
            <person name="Rohde M."/>
            <person name="Galperin M.Y."/>
            <person name="Jogler C."/>
        </authorList>
    </citation>
    <scope>NUCLEOTIDE SEQUENCE [LARGE SCALE GENOMIC DNA]</scope>
    <source>
        <strain evidence="1 2">Pan44</strain>
    </source>
</reference>
<gene>
    <name evidence="1" type="ORF">Pan44_34050</name>
</gene>
<dbReference type="Proteomes" id="UP000315700">
    <property type="component" value="Chromosome"/>
</dbReference>
<name>A0A517SGW8_9PLAN</name>
<protein>
    <submittedName>
        <fullName evidence="1">Uncharacterized protein</fullName>
    </submittedName>
</protein>
<keyword evidence="2" id="KW-1185">Reference proteome</keyword>
<proteinExistence type="predicted"/>
<dbReference type="KEGG" id="ccos:Pan44_34050"/>
<dbReference type="InParanoid" id="A0A517SGW8"/>
<sequence length="266" mass="30143">MDRVLLRTTLGVSCLFGLALTDRVACGEEPVVATSPAAPVEFSWASLAREIALHVIPENYRDDRHWDKTEKVASGVKVKTKGGQVRFEQREKKVNHGFWRRFSMSLINPDKTLELDIRNIRKTPDGATRFDLFVAVRARCETQFALWTWGVKGINGTVESDVTVQALLDCSFRVDSEFMPDSLLPVFVVQPHFHDLDLKLTDVDTRKIGLLGGWVAEELGNGTRKAFEDLLQSQERPLLERIRKTVAKKQDRLRLNPADAARLFAR</sequence>
<evidence type="ECO:0000313" key="2">
    <source>
        <dbReference type="Proteomes" id="UP000315700"/>
    </source>
</evidence>